<protein>
    <recommendedName>
        <fullName evidence="4">G protein-coupled receptor</fullName>
    </recommendedName>
</protein>
<keyword evidence="3" id="KW-1185">Reference proteome</keyword>
<keyword evidence="1" id="KW-1133">Transmembrane helix</keyword>
<sequence>FSLQSLMSRVRNSRLRLFILYTLSTGSYRYLLAFFAICDIITTIAHALLQPYVHMTATGFYFFPRWGGIIIQGRPLDTPLCLTFISTYYQTFLVLAYHFVYRYKTITRYADENNWSTQWITQWILVGVIIYIVYNAGFVVTVGIGMTPSEETRSLVPSEIRELYGIDLTDPRTGFTVLALRRPDPLTNETHWSAESGIAISICLCLFAGTATVILFCTYQTTVAITSSGAQLTPSIRHMHHQLFRALLIQV</sequence>
<dbReference type="Pfam" id="PF10326">
    <property type="entry name" value="7TM_GPCR_Str"/>
    <property type="match status" value="1"/>
</dbReference>
<feature type="non-terminal residue" evidence="2">
    <location>
        <position position="251"/>
    </location>
</feature>
<keyword evidence="1" id="KW-0812">Transmembrane</keyword>
<evidence type="ECO:0000313" key="3">
    <source>
        <dbReference type="Proteomes" id="UP001328107"/>
    </source>
</evidence>
<comment type="caution">
    <text evidence="2">The sequence shown here is derived from an EMBL/GenBank/DDBJ whole genome shotgun (WGS) entry which is preliminary data.</text>
</comment>
<reference evidence="3" key="1">
    <citation type="submission" date="2022-10" db="EMBL/GenBank/DDBJ databases">
        <title>Genome assembly of Pristionchus species.</title>
        <authorList>
            <person name="Yoshida K."/>
            <person name="Sommer R.J."/>
        </authorList>
    </citation>
    <scope>NUCLEOTIDE SEQUENCE [LARGE SCALE GENOMIC DNA]</scope>
    <source>
        <strain evidence="3">RS5460</strain>
    </source>
</reference>
<name>A0AAN5HX81_9BILA</name>
<dbReference type="PANTHER" id="PTHR22943">
    <property type="entry name" value="7-TRANSMEMBRANE DOMAIN RECEPTOR C.ELEGANS"/>
    <property type="match status" value="1"/>
</dbReference>
<accession>A0AAN5HX81</accession>
<evidence type="ECO:0000313" key="2">
    <source>
        <dbReference type="EMBL" id="GMR44623.1"/>
    </source>
</evidence>
<dbReference type="Proteomes" id="UP001328107">
    <property type="component" value="Unassembled WGS sequence"/>
</dbReference>
<keyword evidence="1" id="KW-0472">Membrane</keyword>
<feature type="transmembrane region" description="Helical" evidence="1">
    <location>
        <begin position="120"/>
        <end position="144"/>
    </location>
</feature>
<feature type="non-terminal residue" evidence="2">
    <location>
        <position position="1"/>
    </location>
</feature>
<feature type="transmembrane region" description="Helical" evidence="1">
    <location>
        <begin position="80"/>
        <end position="100"/>
    </location>
</feature>
<evidence type="ECO:0000256" key="1">
    <source>
        <dbReference type="SAM" id="Phobius"/>
    </source>
</evidence>
<dbReference type="EMBL" id="BTRK01000004">
    <property type="protein sequence ID" value="GMR44623.1"/>
    <property type="molecule type" value="Genomic_DNA"/>
</dbReference>
<organism evidence="2 3">
    <name type="scientific">Pristionchus mayeri</name>
    <dbReference type="NCBI Taxonomy" id="1317129"/>
    <lineage>
        <taxon>Eukaryota</taxon>
        <taxon>Metazoa</taxon>
        <taxon>Ecdysozoa</taxon>
        <taxon>Nematoda</taxon>
        <taxon>Chromadorea</taxon>
        <taxon>Rhabditida</taxon>
        <taxon>Rhabditina</taxon>
        <taxon>Diplogasteromorpha</taxon>
        <taxon>Diplogasteroidea</taxon>
        <taxon>Neodiplogasteridae</taxon>
        <taxon>Pristionchus</taxon>
    </lineage>
</organism>
<evidence type="ECO:0008006" key="4">
    <source>
        <dbReference type="Google" id="ProtNLM"/>
    </source>
</evidence>
<dbReference type="InterPro" id="IPR019428">
    <property type="entry name" value="7TM_GPCR_serpentine_rcpt_Str"/>
</dbReference>
<gene>
    <name evidence="2" type="ORF">PMAYCL1PPCAC_14819</name>
</gene>
<dbReference type="AlphaFoldDB" id="A0AAN5HX81"/>
<proteinExistence type="predicted"/>
<dbReference type="PANTHER" id="PTHR22943:SF248">
    <property type="entry name" value="SEVEN TM RECEPTOR"/>
    <property type="match status" value="1"/>
</dbReference>
<feature type="transmembrane region" description="Helical" evidence="1">
    <location>
        <begin position="30"/>
        <end position="49"/>
    </location>
</feature>